<keyword evidence="2" id="KW-1185">Reference proteome</keyword>
<evidence type="ECO:0000313" key="2">
    <source>
        <dbReference type="Proteomes" id="UP001139193"/>
    </source>
</evidence>
<dbReference type="Proteomes" id="UP001139193">
    <property type="component" value="Unassembled WGS sequence"/>
</dbReference>
<comment type="caution">
    <text evidence="1">The sequence shown here is derived from an EMBL/GenBank/DDBJ whole genome shotgun (WGS) entry which is preliminary data.</text>
</comment>
<organism evidence="1 2">
    <name type="scientific">Hymenobacter cyanobacteriorum</name>
    <dbReference type="NCBI Taxonomy" id="2926463"/>
    <lineage>
        <taxon>Bacteria</taxon>
        <taxon>Pseudomonadati</taxon>
        <taxon>Bacteroidota</taxon>
        <taxon>Cytophagia</taxon>
        <taxon>Cytophagales</taxon>
        <taxon>Hymenobacteraceae</taxon>
        <taxon>Hymenobacter</taxon>
    </lineage>
</organism>
<evidence type="ECO:0000313" key="1">
    <source>
        <dbReference type="EMBL" id="MCI1189885.1"/>
    </source>
</evidence>
<name>A0A9X1VJM1_9BACT</name>
<dbReference type="AlphaFoldDB" id="A0A9X1VJM1"/>
<dbReference type="EMBL" id="JALBGC010000006">
    <property type="protein sequence ID" value="MCI1189885.1"/>
    <property type="molecule type" value="Genomic_DNA"/>
</dbReference>
<dbReference type="RefSeq" id="WP_241938094.1">
    <property type="nucleotide sequence ID" value="NZ_JALBGC010000006.1"/>
</dbReference>
<reference evidence="1" key="1">
    <citation type="submission" date="2022-03" db="EMBL/GenBank/DDBJ databases">
        <title>Bacterial whole genome sequence for Hymenobacter sp. DH14.</title>
        <authorList>
            <person name="Le V."/>
        </authorList>
    </citation>
    <scope>NUCLEOTIDE SEQUENCE</scope>
    <source>
        <strain evidence="1">DH14</strain>
    </source>
</reference>
<gene>
    <name evidence="1" type="ORF">MON38_20880</name>
</gene>
<sequence>MSTEPTPTPEQPADPRHNITAKELDRDLINLHLPEIDLIATDEECAAMYPPGIYAQMMKNL</sequence>
<proteinExistence type="predicted"/>
<accession>A0A9X1VJM1</accession>
<protein>
    <submittedName>
        <fullName evidence="1">Uncharacterized protein</fullName>
    </submittedName>
</protein>